<dbReference type="Pfam" id="PF00722">
    <property type="entry name" value="Glyco_hydro_16"/>
    <property type="match status" value="1"/>
</dbReference>
<sequence>MKSRLFITSALLLATFAISLPQGASAAKPKKRVIFEENFNQRGPLPDTTRWSLCPNQSAAWSRHLSESFDQAYVKDGKLIVKAEKVDGVYKVGGIQSKGKFAFTYGKIEVSARFHTAQGGWPAIWLMPEDRSGNWPVCGEIDIMEQLNHDSIVYQTVHNNYKNILKHEIPKPFITCPYKVGKFNTYGIEWTPDKITFTVNGKATFSYPNLHLADEATVQQFPYNKPFYIILNYALGGPDTWPGEIDDSQLPGWMEVDWVRVTQTR</sequence>
<evidence type="ECO:0000313" key="5">
    <source>
        <dbReference type="Proteomes" id="UP001496674"/>
    </source>
</evidence>
<feature type="signal peptide" evidence="2">
    <location>
        <begin position="1"/>
        <end position="26"/>
    </location>
</feature>
<comment type="similarity">
    <text evidence="1">Belongs to the glycosyl hydrolase 16 family.</text>
</comment>
<gene>
    <name evidence="4" type="ORF">BSYN_01230</name>
</gene>
<dbReference type="InterPro" id="IPR050546">
    <property type="entry name" value="Glycosyl_Hydrlase_16"/>
</dbReference>
<evidence type="ECO:0000259" key="3">
    <source>
        <dbReference type="PROSITE" id="PS51762"/>
    </source>
</evidence>
<dbReference type="CDD" id="cd08023">
    <property type="entry name" value="GH16_laminarinase_like"/>
    <property type="match status" value="1"/>
</dbReference>
<dbReference type="PANTHER" id="PTHR10963">
    <property type="entry name" value="GLYCOSYL HYDROLASE-RELATED"/>
    <property type="match status" value="1"/>
</dbReference>
<feature type="domain" description="GH16" evidence="3">
    <location>
        <begin position="13"/>
        <end position="265"/>
    </location>
</feature>
<protein>
    <submittedName>
        <fullName evidence="4">Beta-glucanase</fullName>
    </submittedName>
</protein>
<dbReference type="EMBL" id="AP028055">
    <property type="protein sequence ID" value="BEG97858.1"/>
    <property type="molecule type" value="Genomic_DNA"/>
</dbReference>
<organism evidence="4 5">
    <name type="scientific">Bacteroides sedimenti</name>
    <dbReference type="NCBI Taxonomy" id="2136147"/>
    <lineage>
        <taxon>Bacteria</taxon>
        <taxon>Pseudomonadati</taxon>
        <taxon>Bacteroidota</taxon>
        <taxon>Bacteroidia</taxon>
        <taxon>Bacteroidales</taxon>
        <taxon>Bacteroidaceae</taxon>
        <taxon>Bacteroides</taxon>
    </lineage>
</organism>
<evidence type="ECO:0000313" key="4">
    <source>
        <dbReference type="EMBL" id="BEG97858.1"/>
    </source>
</evidence>
<accession>A0ABN6Z6A8</accession>
<dbReference type="PROSITE" id="PS51762">
    <property type="entry name" value="GH16_2"/>
    <property type="match status" value="1"/>
</dbReference>
<dbReference type="PANTHER" id="PTHR10963:SF55">
    <property type="entry name" value="GLYCOSIDE HYDROLASE FAMILY 16 PROTEIN"/>
    <property type="match status" value="1"/>
</dbReference>
<keyword evidence="2" id="KW-0732">Signal</keyword>
<dbReference type="Proteomes" id="UP001496674">
    <property type="component" value="Chromosome"/>
</dbReference>
<dbReference type="Gene3D" id="2.60.120.200">
    <property type="match status" value="1"/>
</dbReference>
<keyword evidence="5" id="KW-1185">Reference proteome</keyword>
<dbReference type="RefSeq" id="WP_353332290.1">
    <property type="nucleotide sequence ID" value="NZ_AP028055.1"/>
</dbReference>
<dbReference type="InterPro" id="IPR013320">
    <property type="entry name" value="ConA-like_dom_sf"/>
</dbReference>
<dbReference type="SUPFAM" id="SSF49899">
    <property type="entry name" value="Concanavalin A-like lectins/glucanases"/>
    <property type="match status" value="1"/>
</dbReference>
<dbReference type="InterPro" id="IPR000757">
    <property type="entry name" value="Beta-glucanase-like"/>
</dbReference>
<evidence type="ECO:0000256" key="1">
    <source>
        <dbReference type="ARBA" id="ARBA00006865"/>
    </source>
</evidence>
<evidence type="ECO:0000256" key="2">
    <source>
        <dbReference type="SAM" id="SignalP"/>
    </source>
</evidence>
<reference evidence="4 5" key="1">
    <citation type="submission" date="2023-04" db="EMBL/GenBank/DDBJ databases">
        <title>Draft genome sequence of acteroides sedimenti strain YN3PY1.</title>
        <authorList>
            <person name="Yoshida N."/>
        </authorList>
    </citation>
    <scope>NUCLEOTIDE SEQUENCE [LARGE SCALE GENOMIC DNA]</scope>
    <source>
        <strain evidence="4 5">YN3PY1</strain>
    </source>
</reference>
<proteinExistence type="inferred from homology"/>
<feature type="chain" id="PRO_5045390667" evidence="2">
    <location>
        <begin position="27"/>
        <end position="265"/>
    </location>
</feature>
<name>A0ABN6Z6A8_9BACE</name>